<reference evidence="2 3" key="1">
    <citation type="submission" date="2019-04" db="EMBL/GenBank/DDBJ databases">
        <title>Chromosome genome assembly for Takifugu flavidus.</title>
        <authorList>
            <person name="Xiao S."/>
        </authorList>
    </citation>
    <scope>NUCLEOTIDE SEQUENCE [LARGE SCALE GENOMIC DNA]</scope>
    <source>
        <strain evidence="2">HTHZ2018</strain>
        <tissue evidence="2">Muscle</tissue>
    </source>
</reference>
<gene>
    <name evidence="2" type="ORF">D4764_0154780</name>
</gene>
<dbReference type="Proteomes" id="UP000324091">
    <property type="component" value="Unassembled WGS sequence"/>
</dbReference>
<organism evidence="2 3">
    <name type="scientific">Takifugu flavidus</name>
    <name type="common">sansaifugu</name>
    <dbReference type="NCBI Taxonomy" id="433684"/>
    <lineage>
        <taxon>Eukaryota</taxon>
        <taxon>Metazoa</taxon>
        <taxon>Chordata</taxon>
        <taxon>Craniata</taxon>
        <taxon>Vertebrata</taxon>
        <taxon>Euteleostomi</taxon>
        <taxon>Actinopterygii</taxon>
        <taxon>Neopterygii</taxon>
        <taxon>Teleostei</taxon>
        <taxon>Neoteleostei</taxon>
        <taxon>Acanthomorphata</taxon>
        <taxon>Eupercaria</taxon>
        <taxon>Tetraodontiformes</taxon>
        <taxon>Tetradontoidea</taxon>
        <taxon>Tetraodontidae</taxon>
        <taxon>Takifugu</taxon>
    </lineage>
</organism>
<sequence length="218" mass="24201">MFTNTLLLEDDDESGTDEAIGGYDPAIKRVLAKAEKRGNKSKKKAKSGQDLTDDSSGQQREEAQQRLDEQRGTTVQPGDKVFVKVFRRKWFDERRQGPYEVAQSEVTPRAQPHLLENSVEHEAGGQENPEGLHQVEDVVAAVEPPSVGVGNDIPEPQQGQNFNVIDFNTSQTGSHQNFLQELLRKSQRGKTKGKGSLGRERYKEPVGPWYLSLGGCIA</sequence>
<protein>
    <submittedName>
        <fullName evidence="2">Uncharacterized protein</fullName>
    </submittedName>
</protein>
<accession>A0A5C6MHY5</accession>
<proteinExistence type="predicted"/>
<evidence type="ECO:0000256" key="1">
    <source>
        <dbReference type="SAM" id="MobiDB-lite"/>
    </source>
</evidence>
<feature type="compositionally biased region" description="Basic and acidic residues" evidence="1">
    <location>
        <begin position="59"/>
        <end position="71"/>
    </location>
</feature>
<feature type="region of interest" description="Disordered" evidence="1">
    <location>
        <begin position="1"/>
        <end position="75"/>
    </location>
</feature>
<name>A0A5C6MHY5_9TELE</name>
<dbReference type="Gene3D" id="2.30.30.850">
    <property type="match status" value="1"/>
</dbReference>
<comment type="caution">
    <text evidence="2">The sequence shown here is derived from an EMBL/GenBank/DDBJ whole genome shotgun (WGS) entry which is preliminary data.</text>
</comment>
<evidence type="ECO:0000313" key="2">
    <source>
        <dbReference type="EMBL" id="TWW53027.1"/>
    </source>
</evidence>
<evidence type="ECO:0000313" key="3">
    <source>
        <dbReference type="Proteomes" id="UP000324091"/>
    </source>
</evidence>
<keyword evidence="3" id="KW-1185">Reference proteome</keyword>
<dbReference type="EMBL" id="RHFK02000841">
    <property type="protein sequence ID" value="TWW53027.1"/>
    <property type="molecule type" value="Genomic_DNA"/>
</dbReference>
<dbReference type="AlphaFoldDB" id="A0A5C6MHY5"/>